<reference evidence="1 2" key="1">
    <citation type="submission" date="2019-02" db="EMBL/GenBank/DDBJ databases">
        <title>Deep-cultivation of Planctomycetes and their phenomic and genomic characterization uncovers novel biology.</title>
        <authorList>
            <person name="Wiegand S."/>
            <person name="Jogler M."/>
            <person name="Boedeker C."/>
            <person name="Pinto D."/>
            <person name="Vollmers J."/>
            <person name="Rivas-Marin E."/>
            <person name="Kohn T."/>
            <person name="Peeters S.H."/>
            <person name="Heuer A."/>
            <person name="Rast P."/>
            <person name="Oberbeckmann S."/>
            <person name="Bunk B."/>
            <person name="Jeske O."/>
            <person name="Meyerdierks A."/>
            <person name="Storesund J.E."/>
            <person name="Kallscheuer N."/>
            <person name="Luecker S."/>
            <person name="Lage O.M."/>
            <person name="Pohl T."/>
            <person name="Merkel B.J."/>
            <person name="Hornburger P."/>
            <person name="Mueller R.-W."/>
            <person name="Bruemmer F."/>
            <person name="Labrenz M."/>
            <person name="Spormann A.M."/>
            <person name="Op den Camp H."/>
            <person name="Overmann J."/>
            <person name="Amann R."/>
            <person name="Jetten M.S.M."/>
            <person name="Mascher T."/>
            <person name="Medema M.H."/>
            <person name="Devos D.P."/>
            <person name="Kaster A.-K."/>
            <person name="Ovreas L."/>
            <person name="Rohde M."/>
            <person name="Galperin M.Y."/>
            <person name="Jogler C."/>
        </authorList>
    </citation>
    <scope>NUCLEOTIDE SEQUENCE [LARGE SCALE GENOMIC DNA]</scope>
    <source>
        <strain evidence="1 2">Pla175</strain>
    </source>
</reference>
<dbReference type="AlphaFoldDB" id="A0A518D9D5"/>
<accession>A0A518D9D5</accession>
<dbReference type="EMBL" id="CP036291">
    <property type="protein sequence ID" value="QDU88085.1"/>
    <property type="molecule type" value="Genomic_DNA"/>
</dbReference>
<keyword evidence="2" id="KW-1185">Reference proteome</keyword>
<dbReference type="Proteomes" id="UP000317429">
    <property type="component" value="Chromosome"/>
</dbReference>
<gene>
    <name evidence="1" type="ORF">Pla175_14560</name>
</gene>
<evidence type="ECO:0000313" key="2">
    <source>
        <dbReference type="Proteomes" id="UP000317429"/>
    </source>
</evidence>
<dbReference type="KEGG" id="pnd:Pla175_14560"/>
<evidence type="ECO:0000313" key="1">
    <source>
        <dbReference type="EMBL" id="QDU88085.1"/>
    </source>
</evidence>
<name>A0A518D9D5_9BACT</name>
<proteinExistence type="predicted"/>
<organism evidence="1 2">
    <name type="scientific">Pirellulimonas nuda</name>
    <dbReference type="NCBI Taxonomy" id="2528009"/>
    <lineage>
        <taxon>Bacteria</taxon>
        <taxon>Pseudomonadati</taxon>
        <taxon>Planctomycetota</taxon>
        <taxon>Planctomycetia</taxon>
        <taxon>Pirellulales</taxon>
        <taxon>Lacipirellulaceae</taxon>
        <taxon>Pirellulimonas</taxon>
    </lineage>
</organism>
<sequence length="275" mass="28883">MESAVVSPILPGGVAMGGPLFEAPVVEESCGPEVIYAPPGQVAPPPIMIAPEPNCGPVVFPPQALPPGVLAAPAFDPAAPQGAISPGFGLPGVPAAAQGLPNPLPIPVGDEEHTWDELADVVSLYFPIVREQRVKMADGVLTEGLIETPYQTGATLLEPLRRDSVGSFNRWQSTLQTIRRRALVRVIPDGRGYLVKVEVEKQLEDLPAPVSASAGQAAFRNDPSLPSRITQQNGVVLPSAYWIDLGRDQPLEQAMLTEIAKRLAPATPALAAGGN</sequence>
<protein>
    <submittedName>
        <fullName evidence="1">Uncharacterized protein</fullName>
    </submittedName>
</protein>